<evidence type="ECO:0000313" key="8">
    <source>
        <dbReference type="Proteomes" id="UP000034676"/>
    </source>
</evidence>
<dbReference type="PANTHER" id="PTHR18968">
    <property type="entry name" value="THIAMINE PYROPHOSPHATE ENZYMES"/>
    <property type="match status" value="1"/>
</dbReference>
<dbReference type="FunFam" id="3.40.50.970:FF:000007">
    <property type="entry name" value="Acetolactate synthase"/>
    <property type="match status" value="1"/>
</dbReference>
<dbReference type="Proteomes" id="UP000034676">
    <property type="component" value="Unassembled WGS sequence"/>
</dbReference>
<dbReference type="InterPro" id="IPR012000">
    <property type="entry name" value="Thiamin_PyroP_enz_cen_dom"/>
</dbReference>
<gene>
    <name evidence="7" type="ORF">UU42_C0010G0030</name>
</gene>
<dbReference type="Pfam" id="PF00205">
    <property type="entry name" value="TPP_enzyme_M"/>
    <property type="match status" value="1"/>
</dbReference>
<evidence type="ECO:0000256" key="3">
    <source>
        <dbReference type="RuleBase" id="RU362132"/>
    </source>
</evidence>
<feature type="domain" description="Thiamine pyrophosphate enzyme central" evidence="4">
    <location>
        <begin position="200"/>
        <end position="336"/>
    </location>
</feature>
<dbReference type="Pfam" id="PF02775">
    <property type="entry name" value="TPP_enzyme_C"/>
    <property type="match status" value="1"/>
</dbReference>
<reference evidence="7 8" key="1">
    <citation type="journal article" date="2015" name="Nature">
        <title>rRNA introns, odd ribosomes, and small enigmatic genomes across a large radiation of phyla.</title>
        <authorList>
            <person name="Brown C.T."/>
            <person name="Hug L.A."/>
            <person name="Thomas B.C."/>
            <person name="Sharon I."/>
            <person name="Castelle C.J."/>
            <person name="Singh A."/>
            <person name="Wilkins M.J."/>
            <person name="Williams K.H."/>
            <person name="Banfield J.F."/>
        </authorList>
    </citation>
    <scope>NUCLEOTIDE SEQUENCE [LARGE SCALE GENOMIC DNA]</scope>
</reference>
<keyword evidence="2 3" id="KW-0786">Thiamine pyrophosphate</keyword>
<dbReference type="InterPro" id="IPR045229">
    <property type="entry name" value="TPP_enz"/>
</dbReference>
<sequence>MKLSDYLISFLVDQDIHHVFQIIGGASVHMVNSIAQRKDIDYICVQHEQAGAIAAEAYSRMTKNLGAAMATSGPGMTNLITGIACAYFDSTPTIYITGQVNTFESKQGRNVRQVGFQETDIVGMVGPLTKFAVRIEDPLLVRYYLEKAAAIARGGRPGPVLLDIPMDVQRAIINPKNLKRFNMKELAPDVDTRGDIRKSVRAAIALLQKAKRPVLVAGGAIRYADAVDTFNRLAQVIGVPVVTTWSGIDTIHHSHPLYRGQIGVYGNRAANFTVQNSDVLVSIGSRLDTRITGGKPETFARGAKKVVIDIDRAELYKRRGLDPDIGICADIRDVLPVILQELKNVKFPNWRDWKKLTLGWAKKYPSVVPEWYERKILVDPYVFIRTLSEILDNKAIVVTDCGANLTWTIQAFHVKKGQRLFSAMGNSPMGYSMAAAIGSSIALHKRPIICIIGDGGLQINIQELQTIAHYRIPVKLFILNNHSYGIIKQFQEMYFNSRYEGTTPKSGYGVPDFIK</sequence>
<evidence type="ECO:0000259" key="6">
    <source>
        <dbReference type="Pfam" id="PF02776"/>
    </source>
</evidence>
<dbReference type="InterPro" id="IPR029061">
    <property type="entry name" value="THDP-binding"/>
</dbReference>
<dbReference type="GO" id="GO:0009097">
    <property type="term" value="P:isoleucine biosynthetic process"/>
    <property type="evidence" value="ECO:0007669"/>
    <property type="project" value="TreeGrafter"/>
</dbReference>
<evidence type="ECO:0000256" key="2">
    <source>
        <dbReference type="ARBA" id="ARBA00023052"/>
    </source>
</evidence>
<dbReference type="Pfam" id="PF02776">
    <property type="entry name" value="TPP_enzyme_N"/>
    <property type="match status" value="1"/>
</dbReference>
<comment type="caution">
    <text evidence="7">The sequence shown here is derived from an EMBL/GenBank/DDBJ whole genome shotgun (WGS) entry which is preliminary data.</text>
</comment>
<feature type="non-terminal residue" evidence="7">
    <location>
        <position position="515"/>
    </location>
</feature>
<proteinExistence type="inferred from homology"/>
<evidence type="ECO:0000313" key="7">
    <source>
        <dbReference type="EMBL" id="KKR91535.1"/>
    </source>
</evidence>
<name>A0A0G0X4C3_9BACT</name>
<dbReference type="InterPro" id="IPR011766">
    <property type="entry name" value="TPP_enzyme_TPP-bd"/>
</dbReference>
<dbReference type="CDD" id="cd07035">
    <property type="entry name" value="TPP_PYR_POX_like"/>
    <property type="match status" value="1"/>
</dbReference>
<feature type="domain" description="Thiamine pyrophosphate enzyme TPP-binding" evidence="5">
    <location>
        <begin position="400"/>
        <end position="506"/>
    </location>
</feature>
<dbReference type="AlphaFoldDB" id="A0A0G0X4C3"/>
<comment type="similarity">
    <text evidence="1 3">Belongs to the TPP enzyme family.</text>
</comment>
<dbReference type="GO" id="GO:0030976">
    <property type="term" value="F:thiamine pyrophosphate binding"/>
    <property type="evidence" value="ECO:0007669"/>
    <property type="project" value="InterPro"/>
</dbReference>
<dbReference type="GO" id="GO:0003984">
    <property type="term" value="F:acetolactate synthase activity"/>
    <property type="evidence" value="ECO:0007669"/>
    <property type="project" value="TreeGrafter"/>
</dbReference>
<accession>A0A0G0X4C3</accession>
<dbReference type="InterPro" id="IPR029035">
    <property type="entry name" value="DHS-like_NAD/FAD-binding_dom"/>
</dbReference>
<dbReference type="GO" id="GO:0009099">
    <property type="term" value="P:L-valine biosynthetic process"/>
    <property type="evidence" value="ECO:0007669"/>
    <property type="project" value="TreeGrafter"/>
</dbReference>
<organism evidence="7 8">
    <name type="scientific">Candidatus Woesebacteria bacterium GW2011_GWA1_41_13b</name>
    <dbReference type="NCBI Taxonomy" id="1618555"/>
    <lineage>
        <taxon>Bacteria</taxon>
        <taxon>Candidatus Woeseibacteriota</taxon>
    </lineage>
</organism>
<dbReference type="GO" id="GO:0000287">
    <property type="term" value="F:magnesium ion binding"/>
    <property type="evidence" value="ECO:0007669"/>
    <property type="project" value="InterPro"/>
</dbReference>
<dbReference type="PANTHER" id="PTHR18968:SF142">
    <property type="entry name" value="ACETOLACTATE SYNTHASE"/>
    <property type="match status" value="1"/>
</dbReference>
<evidence type="ECO:0000259" key="4">
    <source>
        <dbReference type="Pfam" id="PF00205"/>
    </source>
</evidence>
<dbReference type="Gene3D" id="3.40.50.1220">
    <property type="entry name" value="TPP-binding domain"/>
    <property type="match status" value="1"/>
</dbReference>
<dbReference type="InterPro" id="IPR012001">
    <property type="entry name" value="Thiamin_PyroP_enz_TPP-bd_dom"/>
</dbReference>
<evidence type="ECO:0000259" key="5">
    <source>
        <dbReference type="Pfam" id="PF02775"/>
    </source>
</evidence>
<dbReference type="SUPFAM" id="SSF52467">
    <property type="entry name" value="DHS-like NAD/FAD-binding domain"/>
    <property type="match status" value="1"/>
</dbReference>
<dbReference type="SUPFAM" id="SSF52518">
    <property type="entry name" value="Thiamin diphosphate-binding fold (THDP-binding)"/>
    <property type="match status" value="2"/>
</dbReference>
<protein>
    <submittedName>
        <fullName evidence="7">Acetolactate synthase</fullName>
    </submittedName>
</protein>
<dbReference type="Gene3D" id="3.40.50.970">
    <property type="match status" value="2"/>
</dbReference>
<dbReference type="EMBL" id="LCAO01000010">
    <property type="protein sequence ID" value="KKR91535.1"/>
    <property type="molecule type" value="Genomic_DNA"/>
</dbReference>
<dbReference type="GO" id="GO:0005948">
    <property type="term" value="C:acetolactate synthase complex"/>
    <property type="evidence" value="ECO:0007669"/>
    <property type="project" value="TreeGrafter"/>
</dbReference>
<feature type="domain" description="Thiamine pyrophosphate enzyme N-terminal TPP-binding" evidence="6">
    <location>
        <begin position="1"/>
        <end position="122"/>
    </location>
</feature>
<evidence type="ECO:0000256" key="1">
    <source>
        <dbReference type="ARBA" id="ARBA00007812"/>
    </source>
</evidence>
<dbReference type="GO" id="GO:0050660">
    <property type="term" value="F:flavin adenine dinucleotide binding"/>
    <property type="evidence" value="ECO:0007669"/>
    <property type="project" value="TreeGrafter"/>
</dbReference>